<feature type="domain" description="GH84" evidence="3">
    <location>
        <begin position="1"/>
        <end position="158"/>
    </location>
</feature>
<dbReference type="PANTHER" id="PTHR13170">
    <property type="entry name" value="O-GLCNACASE"/>
    <property type="match status" value="1"/>
</dbReference>
<dbReference type="InterPro" id="IPR011496">
    <property type="entry name" value="O-GlcNAcase_cat"/>
</dbReference>
<reference evidence="4" key="1">
    <citation type="submission" date="2018-05" db="EMBL/GenBank/DDBJ databases">
        <authorList>
            <person name="Lanie J.A."/>
            <person name="Ng W.-L."/>
            <person name="Kazmierczak K.M."/>
            <person name="Andrzejewski T.M."/>
            <person name="Davidsen T.M."/>
            <person name="Wayne K.J."/>
            <person name="Tettelin H."/>
            <person name="Glass J.I."/>
            <person name="Rusch D."/>
            <person name="Podicherti R."/>
            <person name="Tsui H.-C.T."/>
            <person name="Winkler M.E."/>
        </authorList>
    </citation>
    <scope>NUCLEOTIDE SEQUENCE</scope>
</reference>
<name>A0A382W6U5_9ZZZZ</name>
<dbReference type="PANTHER" id="PTHR13170:SF16">
    <property type="entry name" value="PROTEIN O-GLCNACASE"/>
    <property type="match status" value="1"/>
</dbReference>
<protein>
    <recommendedName>
        <fullName evidence="3">GH84 domain-containing protein</fullName>
    </recommendedName>
</protein>
<dbReference type="EMBL" id="UINC01157413">
    <property type="protein sequence ID" value="SVD54384.1"/>
    <property type="molecule type" value="Genomic_DNA"/>
</dbReference>
<evidence type="ECO:0000256" key="2">
    <source>
        <dbReference type="ARBA" id="ARBA00023295"/>
    </source>
</evidence>
<dbReference type="PROSITE" id="PS52009">
    <property type="entry name" value="GH84"/>
    <property type="match status" value="1"/>
</dbReference>
<dbReference type="InterPro" id="IPR051822">
    <property type="entry name" value="Glycosyl_Hydrolase_84"/>
</dbReference>
<dbReference type="SUPFAM" id="SSF51445">
    <property type="entry name" value="(Trans)glycosidases"/>
    <property type="match status" value="1"/>
</dbReference>
<accession>A0A382W6U5</accession>
<organism evidence="4">
    <name type="scientific">marine metagenome</name>
    <dbReference type="NCBI Taxonomy" id="408172"/>
    <lineage>
        <taxon>unclassified sequences</taxon>
        <taxon>metagenomes</taxon>
        <taxon>ecological metagenomes</taxon>
    </lineage>
</organism>
<dbReference type="GO" id="GO:0016231">
    <property type="term" value="F:beta-N-acetylglucosaminidase activity"/>
    <property type="evidence" value="ECO:0007669"/>
    <property type="project" value="TreeGrafter"/>
</dbReference>
<dbReference type="Gene3D" id="3.20.20.80">
    <property type="entry name" value="Glycosidases"/>
    <property type="match status" value="1"/>
</dbReference>
<evidence type="ECO:0000256" key="1">
    <source>
        <dbReference type="ARBA" id="ARBA00022801"/>
    </source>
</evidence>
<feature type="non-terminal residue" evidence="4">
    <location>
        <position position="1"/>
    </location>
</feature>
<proteinExistence type="predicted"/>
<evidence type="ECO:0000313" key="4">
    <source>
        <dbReference type="EMBL" id="SVD54384.1"/>
    </source>
</evidence>
<dbReference type="AlphaFoldDB" id="A0A382W6U5"/>
<sequence length="262" mass="30611">LDDLEVQRSQKLGEFHGTLLNKVFDYLSSTNNASFIFCPTVYCNRFADGKLEDSPYLKGLSDEVSPELSLLWTGRDVINKTITDKDIEELKQVINNPIVIWDNYYANDYCQNRFFIGQYKGRSVRDRNIRGFGVNPTGLVITDSIILEQVNGVSSTEEILKKYGVPKEFFELFPFFEGPFDTKADLKKLGNKDRINELFYSLCIEWKSDLQLEWAPFLWQFFKDLNFYVRHMKGKNKKVLEDWAGQRYSAPLLKILFNERDN</sequence>
<dbReference type="GO" id="GO:0009100">
    <property type="term" value="P:glycoprotein metabolic process"/>
    <property type="evidence" value="ECO:0007669"/>
    <property type="project" value="TreeGrafter"/>
</dbReference>
<gene>
    <name evidence="4" type="ORF">METZ01_LOCUS407238</name>
</gene>
<dbReference type="InterPro" id="IPR017853">
    <property type="entry name" value="GH"/>
</dbReference>
<dbReference type="Pfam" id="PF07555">
    <property type="entry name" value="NAGidase"/>
    <property type="match status" value="1"/>
</dbReference>
<keyword evidence="2" id="KW-0326">Glycosidase</keyword>
<keyword evidence="1" id="KW-0378">Hydrolase</keyword>
<evidence type="ECO:0000259" key="3">
    <source>
        <dbReference type="PROSITE" id="PS52009"/>
    </source>
</evidence>